<sequence>MKHKVFMPGVVGHIGRELKEQLKHNYEIVTLSSRDLPPTEHITYLKRDIFSLREMEKALKGIHTVIFFEDPIMRNARKIQGKFEDLYLLIADNIARAAEYNNVCQIIYVTENVPYDAVVQCLESYSTPVQKTSIKVSRRPKMLNMKVDSKNSMRSVHKFIMPENMDIEDIAMHYFSWLKESGHQFINVEQTENDVKISFKANNESLLHLSYVDRRSKEGIVRYDIVGGKLENKQSEKRGRMEFRALRSEDSFLIALHDYEPSLPWHLYLLTQANFHQLVQLVYSVEMRIVNFETSGQSV</sequence>
<evidence type="ECO:0000313" key="2">
    <source>
        <dbReference type="Proteomes" id="UP000277108"/>
    </source>
</evidence>
<keyword evidence="2" id="KW-1185">Reference proteome</keyword>
<dbReference type="Gene3D" id="3.40.50.720">
    <property type="entry name" value="NAD(P)-binding Rossmann-like Domain"/>
    <property type="match status" value="1"/>
</dbReference>
<organism evidence="1 2">
    <name type="scientific">Abyssicoccus albus</name>
    <dbReference type="NCBI Taxonomy" id="1817405"/>
    <lineage>
        <taxon>Bacteria</taxon>
        <taxon>Bacillati</taxon>
        <taxon>Bacillota</taxon>
        <taxon>Bacilli</taxon>
        <taxon>Bacillales</taxon>
        <taxon>Abyssicoccaceae</taxon>
    </lineage>
</organism>
<name>A0A3N5BHW2_9BACL</name>
<gene>
    <name evidence="1" type="ORF">EDD62_0024</name>
</gene>
<proteinExistence type="predicted"/>
<dbReference type="SUPFAM" id="SSF51735">
    <property type="entry name" value="NAD(P)-binding Rossmann-fold domains"/>
    <property type="match status" value="1"/>
</dbReference>
<dbReference type="EMBL" id="RKRK01000002">
    <property type="protein sequence ID" value="RPF57406.1"/>
    <property type="molecule type" value="Genomic_DNA"/>
</dbReference>
<evidence type="ECO:0000313" key="1">
    <source>
        <dbReference type="EMBL" id="RPF57406.1"/>
    </source>
</evidence>
<protein>
    <recommendedName>
        <fullName evidence="3">NAD-dependent epimerase/dehydratase family protein</fullName>
    </recommendedName>
</protein>
<reference evidence="1 2" key="1">
    <citation type="submission" date="2018-11" db="EMBL/GenBank/DDBJ databases">
        <title>Genomic Encyclopedia of Type Strains, Phase IV (KMG-IV): sequencing the most valuable type-strain genomes for metagenomic binning, comparative biology and taxonomic classification.</title>
        <authorList>
            <person name="Goeker M."/>
        </authorList>
    </citation>
    <scope>NUCLEOTIDE SEQUENCE [LARGE SCALE GENOMIC DNA]</scope>
    <source>
        <strain evidence="1 2">DSM 29158</strain>
    </source>
</reference>
<dbReference type="RefSeq" id="WP_123807064.1">
    <property type="nucleotide sequence ID" value="NZ_RKRK01000002.1"/>
</dbReference>
<accession>A0A3N5BHW2</accession>
<dbReference type="AlphaFoldDB" id="A0A3N5BHW2"/>
<dbReference type="Proteomes" id="UP000277108">
    <property type="component" value="Unassembled WGS sequence"/>
</dbReference>
<dbReference type="InterPro" id="IPR036291">
    <property type="entry name" value="NAD(P)-bd_dom_sf"/>
</dbReference>
<dbReference type="OrthoDB" id="9774199at2"/>
<evidence type="ECO:0008006" key="3">
    <source>
        <dbReference type="Google" id="ProtNLM"/>
    </source>
</evidence>
<comment type="caution">
    <text evidence="1">The sequence shown here is derived from an EMBL/GenBank/DDBJ whole genome shotgun (WGS) entry which is preliminary data.</text>
</comment>